<feature type="signal peptide" evidence="7">
    <location>
        <begin position="1"/>
        <end position="23"/>
    </location>
</feature>
<evidence type="ECO:0000313" key="10">
    <source>
        <dbReference type="Proteomes" id="UP000054596"/>
    </source>
</evidence>
<dbReference type="PRINTS" id="PR00606">
    <property type="entry name" value="CYTCHROMECID"/>
</dbReference>
<evidence type="ECO:0000256" key="7">
    <source>
        <dbReference type="SAM" id="SignalP"/>
    </source>
</evidence>
<protein>
    <submittedName>
        <fullName evidence="9">Cytochrome c protein</fullName>
    </submittedName>
</protein>
<feature type="binding site" description="covalent" evidence="6">
    <location>
        <position position="43"/>
    </location>
    <ligand>
        <name>heme c</name>
        <dbReference type="ChEBI" id="CHEBI:61717"/>
    </ligand>
</feature>
<dbReference type="AlphaFoldDB" id="A0A158CFM7"/>
<dbReference type="SUPFAM" id="SSF46626">
    <property type="entry name" value="Cytochrome c"/>
    <property type="match status" value="1"/>
</dbReference>
<keyword evidence="7" id="KW-0732">Signal</keyword>
<dbReference type="RefSeq" id="WP_086972380.1">
    <property type="nucleotide sequence ID" value="NZ_FCOJ02000048.1"/>
</dbReference>
<feature type="binding site" description="covalent" evidence="6">
    <location>
        <position position="88"/>
    </location>
    <ligand>
        <name>heme c</name>
        <dbReference type="ChEBI" id="CHEBI:61717"/>
    </ligand>
</feature>
<keyword evidence="10" id="KW-1185">Reference proteome</keyword>
<name>A0A158CFM7_9BURK</name>
<keyword evidence="1" id="KW-0813">Transport</keyword>
<dbReference type="Gene3D" id="1.10.760.10">
    <property type="entry name" value="Cytochrome c-like domain"/>
    <property type="match status" value="1"/>
</dbReference>
<dbReference type="OrthoDB" id="9814063at2"/>
<keyword evidence="3 6" id="KW-0479">Metal-binding</keyword>
<gene>
    <name evidence="9" type="ORF">AWB82_05359</name>
</gene>
<evidence type="ECO:0000313" key="9">
    <source>
        <dbReference type="EMBL" id="SAK81129.1"/>
    </source>
</evidence>
<dbReference type="PROSITE" id="PS51007">
    <property type="entry name" value="CYTC"/>
    <property type="match status" value="1"/>
</dbReference>
<dbReference type="InterPro" id="IPR002324">
    <property type="entry name" value="Cyt_c_ID"/>
</dbReference>
<evidence type="ECO:0000256" key="1">
    <source>
        <dbReference type="ARBA" id="ARBA00022448"/>
    </source>
</evidence>
<evidence type="ECO:0000256" key="6">
    <source>
        <dbReference type="PIRSR" id="PIRSR602324-1"/>
    </source>
</evidence>
<sequence length="110" mass="11650">MKSNRRSVVVGLALLAVSAAANAQNGSTSMLGFVQSHNCMSCHSMTRTFMGPSFESVAHRYARTDGARTMLARRIAEGGVGVWGAVPMPANTQVSPDQAIALADWILSLQ</sequence>
<dbReference type="GO" id="GO:0009055">
    <property type="term" value="F:electron transfer activity"/>
    <property type="evidence" value="ECO:0007669"/>
    <property type="project" value="InterPro"/>
</dbReference>
<evidence type="ECO:0000259" key="8">
    <source>
        <dbReference type="PROSITE" id="PS51007"/>
    </source>
</evidence>
<feature type="binding site" description="covalent" evidence="6">
    <location>
        <position position="39"/>
    </location>
    <ligand>
        <name>heme c</name>
        <dbReference type="ChEBI" id="CHEBI:61717"/>
    </ligand>
</feature>
<keyword evidence="5 6" id="KW-0408">Iron</keyword>
<keyword evidence="4" id="KW-0249">Electron transport</keyword>
<evidence type="ECO:0000256" key="5">
    <source>
        <dbReference type="ARBA" id="ARBA00023004"/>
    </source>
</evidence>
<proteinExistence type="predicted"/>
<feature type="domain" description="Cytochrome c" evidence="8">
    <location>
        <begin position="21"/>
        <end position="110"/>
    </location>
</feature>
<dbReference type="InterPro" id="IPR036909">
    <property type="entry name" value="Cyt_c-like_dom_sf"/>
</dbReference>
<dbReference type="InterPro" id="IPR009056">
    <property type="entry name" value="Cyt_c-like_dom"/>
</dbReference>
<feature type="chain" id="PRO_5007622999" evidence="7">
    <location>
        <begin position="24"/>
        <end position="110"/>
    </location>
</feature>
<dbReference type="Pfam" id="PF00034">
    <property type="entry name" value="Cytochrom_C"/>
    <property type="match status" value="1"/>
</dbReference>
<evidence type="ECO:0000256" key="4">
    <source>
        <dbReference type="ARBA" id="ARBA00022982"/>
    </source>
</evidence>
<dbReference type="GO" id="GO:0020037">
    <property type="term" value="F:heme binding"/>
    <property type="evidence" value="ECO:0007669"/>
    <property type="project" value="InterPro"/>
</dbReference>
<comment type="PTM">
    <text evidence="6">Binds 1 heme c group covalently per subunit.</text>
</comment>
<keyword evidence="2 6" id="KW-0349">Heme</keyword>
<organism evidence="9 10">
    <name type="scientific">Caballeronia glebae</name>
    <dbReference type="NCBI Taxonomy" id="1777143"/>
    <lineage>
        <taxon>Bacteria</taxon>
        <taxon>Pseudomonadati</taxon>
        <taxon>Pseudomonadota</taxon>
        <taxon>Betaproteobacteria</taxon>
        <taxon>Burkholderiales</taxon>
        <taxon>Burkholderiaceae</taxon>
        <taxon>Caballeronia</taxon>
    </lineage>
</organism>
<dbReference type="GO" id="GO:0005506">
    <property type="term" value="F:iron ion binding"/>
    <property type="evidence" value="ECO:0007669"/>
    <property type="project" value="InterPro"/>
</dbReference>
<evidence type="ECO:0000256" key="2">
    <source>
        <dbReference type="ARBA" id="ARBA00022617"/>
    </source>
</evidence>
<accession>A0A158CFM7</accession>
<reference evidence="9" key="1">
    <citation type="submission" date="2016-01" db="EMBL/GenBank/DDBJ databases">
        <authorList>
            <person name="Peeters C."/>
        </authorList>
    </citation>
    <scope>NUCLEOTIDE SEQUENCE [LARGE SCALE GENOMIC DNA]</scope>
    <source>
        <strain evidence="9">LMG 29325</strain>
    </source>
</reference>
<dbReference type="STRING" id="1777143.AWB82_05359"/>
<dbReference type="EMBL" id="FCOJ02000048">
    <property type="protein sequence ID" value="SAK81129.1"/>
    <property type="molecule type" value="Genomic_DNA"/>
</dbReference>
<dbReference type="Proteomes" id="UP000054596">
    <property type="component" value="Unassembled WGS sequence"/>
</dbReference>
<comment type="caution">
    <text evidence="9">The sequence shown here is derived from an EMBL/GenBank/DDBJ whole genome shotgun (WGS) entry which is preliminary data.</text>
</comment>
<evidence type="ECO:0000256" key="3">
    <source>
        <dbReference type="ARBA" id="ARBA00022723"/>
    </source>
</evidence>